<gene>
    <name evidence="2" type="ORF">GIB67_006132</name>
</gene>
<feature type="domain" description="Pectinesterase inhibitor" evidence="1">
    <location>
        <begin position="12"/>
        <end position="69"/>
    </location>
</feature>
<dbReference type="EMBL" id="JACGCM010002114">
    <property type="protein sequence ID" value="KAF6144640.1"/>
    <property type="molecule type" value="Genomic_DNA"/>
</dbReference>
<dbReference type="OrthoDB" id="1430376at2759"/>
<name>A0A7J7LQ13_9MAGN</name>
<dbReference type="CDD" id="cd15798">
    <property type="entry name" value="PMEI-like_3"/>
    <property type="match status" value="1"/>
</dbReference>
<dbReference type="Gene3D" id="1.20.140.40">
    <property type="entry name" value="Invertase/pectin methylesterase inhibitor family protein"/>
    <property type="match status" value="1"/>
</dbReference>
<dbReference type="SUPFAM" id="SSF101148">
    <property type="entry name" value="Plant invertase/pectin methylesterase inhibitor"/>
    <property type="match status" value="1"/>
</dbReference>
<organism evidence="2 3">
    <name type="scientific">Kingdonia uniflora</name>
    <dbReference type="NCBI Taxonomy" id="39325"/>
    <lineage>
        <taxon>Eukaryota</taxon>
        <taxon>Viridiplantae</taxon>
        <taxon>Streptophyta</taxon>
        <taxon>Embryophyta</taxon>
        <taxon>Tracheophyta</taxon>
        <taxon>Spermatophyta</taxon>
        <taxon>Magnoliopsida</taxon>
        <taxon>Ranunculales</taxon>
        <taxon>Circaeasteraceae</taxon>
        <taxon>Kingdonia</taxon>
    </lineage>
</organism>
<sequence length="99" mass="11014">MSVEEMNKLEPGEPWDFLLSNVQTWMSAALTNDETCLDGLNVVEEGPLKQGIVKRAMLIKKYTSISLMLVNFLKDGTIQHQSRGLQSHKDGSVHPNEGS</sequence>
<evidence type="ECO:0000313" key="2">
    <source>
        <dbReference type="EMBL" id="KAF6144640.1"/>
    </source>
</evidence>
<keyword evidence="3" id="KW-1185">Reference proteome</keyword>
<dbReference type="GO" id="GO:0004857">
    <property type="term" value="F:enzyme inhibitor activity"/>
    <property type="evidence" value="ECO:0007669"/>
    <property type="project" value="InterPro"/>
</dbReference>
<accession>A0A7J7LQ13</accession>
<dbReference type="InterPro" id="IPR006501">
    <property type="entry name" value="Pectinesterase_inhib_dom"/>
</dbReference>
<evidence type="ECO:0000313" key="3">
    <source>
        <dbReference type="Proteomes" id="UP000541444"/>
    </source>
</evidence>
<proteinExistence type="predicted"/>
<protein>
    <recommendedName>
        <fullName evidence="1">Pectinesterase inhibitor domain-containing protein</fullName>
    </recommendedName>
</protein>
<evidence type="ECO:0000259" key="1">
    <source>
        <dbReference type="Pfam" id="PF04043"/>
    </source>
</evidence>
<dbReference type="Proteomes" id="UP000541444">
    <property type="component" value="Unassembled WGS sequence"/>
</dbReference>
<dbReference type="Pfam" id="PF04043">
    <property type="entry name" value="PMEI"/>
    <property type="match status" value="1"/>
</dbReference>
<dbReference type="InterPro" id="IPR035513">
    <property type="entry name" value="Invertase/methylesterase_inhib"/>
</dbReference>
<comment type="caution">
    <text evidence="2">The sequence shown here is derived from an EMBL/GenBank/DDBJ whole genome shotgun (WGS) entry which is preliminary data.</text>
</comment>
<reference evidence="2 3" key="1">
    <citation type="journal article" date="2020" name="IScience">
        <title>Genome Sequencing of the Endangered Kingdonia uniflora (Circaeasteraceae, Ranunculales) Reveals Potential Mechanisms of Evolutionary Specialization.</title>
        <authorList>
            <person name="Sun Y."/>
            <person name="Deng T."/>
            <person name="Zhang A."/>
            <person name="Moore M.J."/>
            <person name="Landis J.B."/>
            <person name="Lin N."/>
            <person name="Zhang H."/>
            <person name="Zhang X."/>
            <person name="Huang J."/>
            <person name="Zhang X."/>
            <person name="Sun H."/>
            <person name="Wang H."/>
        </authorList>
    </citation>
    <scope>NUCLEOTIDE SEQUENCE [LARGE SCALE GENOMIC DNA]</scope>
    <source>
        <strain evidence="2">TB1705</strain>
        <tissue evidence="2">Leaf</tissue>
    </source>
</reference>
<dbReference type="AlphaFoldDB" id="A0A7J7LQ13"/>